<dbReference type="Proteomes" id="UP001153269">
    <property type="component" value="Unassembled WGS sequence"/>
</dbReference>
<comment type="caution">
    <text evidence="2">The sequence shown here is derived from an EMBL/GenBank/DDBJ whole genome shotgun (WGS) entry which is preliminary data.</text>
</comment>
<proteinExistence type="predicted"/>
<evidence type="ECO:0000313" key="2">
    <source>
        <dbReference type="EMBL" id="CAB1438091.1"/>
    </source>
</evidence>
<feature type="compositionally biased region" description="Acidic residues" evidence="1">
    <location>
        <begin position="165"/>
        <end position="177"/>
    </location>
</feature>
<gene>
    <name evidence="2" type="ORF">PLEPLA_LOCUS26049</name>
</gene>
<dbReference type="EMBL" id="CADEAL010002112">
    <property type="protein sequence ID" value="CAB1438091.1"/>
    <property type="molecule type" value="Genomic_DNA"/>
</dbReference>
<evidence type="ECO:0000313" key="3">
    <source>
        <dbReference type="Proteomes" id="UP001153269"/>
    </source>
</evidence>
<sequence>MAEGRTHEALLLDDAEERAANESRAASQINLKVLQACAASINRIIERETCEGVHGALPLPQLENCKSVDHKGLFDTAMSYIRDPHQGTQNVEATPKHHANPYRPGAWLFTTDTEATLNRRAALIISPVDPVDRCTALCQSHRRLKHPAAPRLPRGASASAIPETGGDEEPAMSDTDEGSANTGAAARLAKLARSYLCITATSVPSEQVFRRLD</sequence>
<feature type="region of interest" description="Disordered" evidence="1">
    <location>
        <begin position="145"/>
        <end position="181"/>
    </location>
</feature>
<name>A0A9N7UWI0_PLEPL</name>
<dbReference type="AlphaFoldDB" id="A0A9N7UWI0"/>
<organism evidence="2 3">
    <name type="scientific">Pleuronectes platessa</name>
    <name type="common">European plaice</name>
    <dbReference type="NCBI Taxonomy" id="8262"/>
    <lineage>
        <taxon>Eukaryota</taxon>
        <taxon>Metazoa</taxon>
        <taxon>Chordata</taxon>
        <taxon>Craniata</taxon>
        <taxon>Vertebrata</taxon>
        <taxon>Euteleostomi</taxon>
        <taxon>Actinopterygii</taxon>
        <taxon>Neopterygii</taxon>
        <taxon>Teleostei</taxon>
        <taxon>Neoteleostei</taxon>
        <taxon>Acanthomorphata</taxon>
        <taxon>Carangaria</taxon>
        <taxon>Pleuronectiformes</taxon>
        <taxon>Pleuronectoidei</taxon>
        <taxon>Pleuronectidae</taxon>
        <taxon>Pleuronectes</taxon>
    </lineage>
</organism>
<keyword evidence="3" id="KW-1185">Reference proteome</keyword>
<evidence type="ECO:0000256" key="1">
    <source>
        <dbReference type="SAM" id="MobiDB-lite"/>
    </source>
</evidence>
<protein>
    <submittedName>
        <fullName evidence="2">Uncharacterized protein</fullName>
    </submittedName>
</protein>
<reference evidence="2" key="1">
    <citation type="submission" date="2020-03" db="EMBL/GenBank/DDBJ databases">
        <authorList>
            <person name="Weist P."/>
        </authorList>
    </citation>
    <scope>NUCLEOTIDE SEQUENCE</scope>
</reference>
<accession>A0A9N7UWI0</accession>